<protein>
    <submittedName>
        <fullName evidence="1">Uncharacterized protein</fullName>
    </submittedName>
</protein>
<gene>
    <name evidence="1" type="ORF">OMP40_12870</name>
</gene>
<evidence type="ECO:0000313" key="1">
    <source>
        <dbReference type="EMBL" id="MDG0810139.1"/>
    </source>
</evidence>
<dbReference type="RefSeq" id="WP_277531809.1">
    <property type="nucleotide sequence ID" value="NZ_JAPDIA010000003.1"/>
</dbReference>
<organism evidence="1 2">
    <name type="scientific">Cohnella rhizosphaerae</name>
    <dbReference type="NCBI Taxonomy" id="1457232"/>
    <lineage>
        <taxon>Bacteria</taxon>
        <taxon>Bacillati</taxon>
        <taxon>Bacillota</taxon>
        <taxon>Bacilli</taxon>
        <taxon>Bacillales</taxon>
        <taxon>Paenibacillaceae</taxon>
        <taxon>Cohnella</taxon>
    </lineage>
</organism>
<reference evidence="1" key="1">
    <citation type="submission" date="2022-10" db="EMBL/GenBank/DDBJ databases">
        <title>Comparative genomic analysis of Cohnella hashimotonis sp. nov., isolated from the International Space Station.</title>
        <authorList>
            <person name="Simpson A."/>
            <person name="Venkateswaran K."/>
        </authorList>
    </citation>
    <scope>NUCLEOTIDE SEQUENCE</scope>
    <source>
        <strain evidence="1">DSM 28161</strain>
    </source>
</reference>
<accession>A0A9X4KS54</accession>
<dbReference type="Proteomes" id="UP001153404">
    <property type="component" value="Unassembled WGS sequence"/>
</dbReference>
<evidence type="ECO:0000313" key="2">
    <source>
        <dbReference type="Proteomes" id="UP001153404"/>
    </source>
</evidence>
<proteinExistence type="predicted"/>
<sequence length="119" mass="13455">MSFKQSAQGFARPSAALLLKPFCISFFHPAHLLLKAATKNTANSFRRGGVLHAQMFIGQVYFSAYFRARRNLSLALGERQALEWEYVKWVGCDKNLLFATFVGVTSSFRIDTDNLFVLI</sequence>
<comment type="caution">
    <text evidence="1">The sequence shown here is derived from an EMBL/GenBank/DDBJ whole genome shotgun (WGS) entry which is preliminary data.</text>
</comment>
<keyword evidence="2" id="KW-1185">Reference proteome</keyword>
<dbReference type="AlphaFoldDB" id="A0A9X4KS54"/>
<name>A0A9X4KS54_9BACL</name>
<dbReference type="EMBL" id="JAPDIA010000003">
    <property type="protein sequence ID" value="MDG0810139.1"/>
    <property type="molecule type" value="Genomic_DNA"/>
</dbReference>